<keyword evidence="2" id="KW-1185">Reference proteome</keyword>
<evidence type="ECO:0000313" key="2">
    <source>
        <dbReference type="Proteomes" id="UP000239002"/>
    </source>
</evidence>
<dbReference type="SUPFAM" id="SSF52266">
    <property type="entry name" value="SGNH hydrolase"/>
    <property type="match status" value="1"/>
</dbReference>
<name>A0A2S6IR71_9FLAO</name>
<proteinExistence type="predicted"/>
<dbReference type="EMBL" id="PTJE01000001">
    <property type="protein sequence ID" value="PPK96708.1"/>
    <property type="molecule type" value="Genomic_DNA"/>
</dbReference>
<dbReference type="AlphaFoldDB" id="A0A2S6IR71"/>
<organism evidence="1 2">
    <name type="scientific">Nonlabens xylanidelens</name>
    <dbReference type="NCBI Taxonomy" id="191564"/>
    <lineage>
        <taxon>Bacteria</taxon>
        <taxon>Pseudomonadati</taxon>
        <taxon>Bacteroidota</taxon>
        <taxon>Flavobacteriia</taxon>
        <taxon>Flavobacteriales</taxon>
        <taxon>Flavobacteriaceae</taxon>
        <taxon>Nonlabens</taxon>
    </lineage>
</organism>
<dbReference type="Gene3D" id="3.40.50.1110">
    <property type="entry name" value="SGNH hydrolase"/>
    <property type="match status" value="1"/>
</dbReference>
<gene>
    <name evidence="1" type="ORF">LY01_00532</name>
</gene>
<sequence>MKFILPLLIIFSMLSGYSQEIPKHNLPTIKVSNQLVKSLKKTSSILTNTSEKKVFKIQFYGQSIVSGIDMRRITNLLEDTYPNVKFVILNNAIGGYQAPKLVRTAEHDLYPQYPDLIIFHVYGGIENGELEEIFYNIKNRLTSDVIIFDHHISYVDNDLGQEKLNKKQDENSKIIKNLAIKYNFGFIGVRDVWKNYLELNTSLTIKDLLRDIVHPNDEGKILLEWILMKHFINAVQKTNEKSNMISEQVIKDKGAVVKFTFNGNRFDVLPTKRNIGANFSIKLDGIPIDKHNDLYAVSRTSSFPKQWWPTFNRITLNKSVRQIEEKWIIHIKNLNLENQSFEFELIGDVSGYQGKGKSGEDFVSLNRAIEILASDMSAFPYENTIKEDVIQISFKVYPLFINPVSIEKVEEINLARLLDNKMHTVELRVEEGTLLNSKLIFYQPESLKLEN</sequence>
<dbReference type="RefSeq" id="WP_146080361.1">
    <property type="nucleotide sequence ID" value="NZ_MQVW01000027.1"/>
</dbReference>
<evidence type="ECO:0000313" key="1">
    <source>
        <dbReference type="EMBL" id="PPK96708.1"/>
    </source>
</evidence>
<accession>A0A2S6IR71</accession>
<dbReference type="GO" id="GO:0016788">
    <property type="term" value="F:hydrolase activity, acting on ester bonds"/>
    <property type="evidence" value="ECO:0007669"/>
    <property type="project" value="UniProtKB-ARBA"/>
</dbReference>
<dbReference type="OrthoDB" id="9790057at2"/>
<dbReference type="Proteomes" id="UP000239002">
    <property type="component" value="Unassembled WGS sequence"/>
</dbReference>
<dbReference type="CDD" id="cd00229">
    <property type="entry name" value="SGNH_hydrolase"/>
    <property type="match status" value="1"/>
</dbReference>
<protein>
    <submittedName>
        <fullName evidence="1">Uncharacterized protein</fullName>
    </submittedName>
</protein>
<dbReference type="InterPro" id="IPR036514">
    <property type="entry name" value="SGNH_hydro_sf"/>
</dbReference>
<reference evidence="1 2" key="1">
    <citation type="submission" date="2018-02" db="EMBL/GenBank/DDBJ databases">
        <title>Genomic Encyclopedia of Archaeal and Bacterial Type Strains, Phase II (KMG-II): from individual species to whole genera.</title>
        <authorList>
            <person name="Goeker M."/>
        </authorList>
    </citation>
    <scope>NUCLEOTIDE SEQUENCE [LARGE SCALE GENOMIC DNA]</scope>
    <source>
        <strain evidence="1 2">DSM 16809</strain>
    </source>
</reference>
<comment type="caution">
    <text evidence="1">The sequence shown here is derived from an EMBL/GenBank/DDBJ whole genome shotgun (WGS) entry which is preliminary data.</text>
</comment>